<organism evidence="1 2">
    <name type="scientific">Trifolium medium</name>
    <dbReference type="NCBI Taxonomy" id="97028"/>
    <lineage>
        <taxon>Eukaryota</taxon>
        <taxon>Viridiplantae</taxon>
        <taxon>Streptophyta</taxon>
        <taxon>Embryophyta</taxon>
        <taxon>Tracheophyta</taxon>
        <taxon>Spermatophyta</taxon>
        <taxon>Magnoliopsida</taxon>
        <taxon>eudicotyledons</taxon>
        <taxon>Gunneridae</taxon>
        <taxon>Pentapetalae</taxon>
        <taxon>rosids</taxon>
        <taxon>fabids</taxon>
        <taxon>Fabales</taxon>
        <taxon>Fabaceae</taxon>
        <taxon>Papilionoideae</taxon>
        <taxon>50 kb inversion clade</taxon>
        <taxon>NPAAA clade</taxon>
        <taxon>Hologalegina</taxon>
        <taxon>IRL clade</taxon>
        <taxon>Trifolieae</taxon>
        <taxon>Trifolium</taxon>
    </lineage>
</organism>
<comment type="caution">
    <text evidence="1">The sequence shown here is derived from an EMBL/GenBank/DDBJ whole genome shotgun (WGS) entry which is preliminary data.</text>
</comment>
<keyword evidence="2" id="KW-1185">Reference proteome</keyword>
<sequence>MVEWPMAAMDMPIAAAVWDKLEWSIEAADKETEATDVAETGNGLYHDRCFYPCHDLLS</sequence>
<reference evidence="1 2" key="1">
    <citation type="journal article" date="2018" name="Front. Plant Sci.">
        <title>Red Clover (Trifolium pratense) and Zigzag Clover (T. medium) - A Picture of Genomic Similarities and Differences.</title>
        <authorList>
            <person name="Dluhosova J."/>
            <person name="Istvanek J."/>
            <person name="Nedelnik J."/>
            <person name="Repkova J."/>
        </authorList>
    </citation>
    <scope>NUCLEOTIDE SEQUENCE [LARGE SCALE GENOMIC DNA]</scope>
    <source>
        <strain evidence="2">cv. 10/8</strain>
        <tissue evidence="1">Leaf</tissue>
    </source>
</reference>
<dbReference type="AlphaFoldDB" id="A0A392RH05"/>
<protein>
    <submittedName>
        <fullName evidence="1">Uncharacterized protein</fullName>
    </submittedName>
</protein>
<name>A0A392RH05_9FABA</name>
<proteinExistence type="predicted"/>
<evidence type="ECO:0000313" key="1">
    <source>
        <dbReference type="EMBL" id="MCI35898.1"/>
    </source>
</evidence>
<accession>A0A392RH05</accession>
<dbReference type="EMBL" id="LXQA010228197">
    <property type="protein sequence ID" value="MCI35898.1"/>
    <property type="molecule type" value="Genomic_DNA"/>
</dbReference>
<evidence type="ECO:0000313" key="2">
    <source>
        <dbReference type="Proteomes" id="UP000265520"/>
    </source>
</evidence>
<dbReference type="Proteomes" id="UP000265520">
    <property type="component" value="Unassembled WGS sequence"/>
</dbReference>